<comment type="subcellular location">
    <subcellularLocation>
        <location evidence="1">Cell membrane</location>
        <topology evidence="1">Multi-pass membrane protein</topology>
    </subcellularLocation>
</comment>
<evidence type="ECO:0000256" key="1">
    <source>
        <dbReference type="ARBA" id="ARBA00004651"/>
    </source>
</evidence>
<dbReference type="HOGENOM" id="CLU_078451_2_2_4"/>
<dbReference type="EMBL" id="CP002056">
    <property type="protein sequence ID" value="ADI30884.1"/>
    <property type="molecule type" value="Genomic_DNA"/>
</dbReference>
<keyword evidence="2" id="KW-1003">Cell membrane</keyword>
<gene>
    <name evidence="8" type="ordered locus">M301_2524</name>
</gene>
<keyword evidence="9" id="KW-1185">Reference proteome</keyword>
<dbReference type="InterPro" id="IPR011577">
    <property type="entry name" value="Cyt_b561_bac/Ni-Hgenase"/>
</dbReference>
<dbReference type="SUPFAM" id="SSF81342">
    <property type="entry name" value="Transmembrane di-heme cytochromes"/>
    <property type="match status" value="1"/>
</dbReference>
<feature type="transmembrane region" description="Helical" evidence="6">
    <location>
        <begin position="42"/>
        <end position="61"/>
    </location>
</feature>
<dbReference type="Proteomes" id="UP000000383">
    <property type="component" value="Chromosome"/>
</dbReference>
<evidence type="ECO:0000259" key="7">
    <source>
        <dbReference type="Pfam" id="PF01292"/>
    </source>
</evidence>
<dbReference type="InterPro" id="IPR016174">
    <property type="entry name" value="Di-haem_cyt_TM"/>
</dbReference>
<dbReference type="PANTHER" id="PTHR30485:SF2">
    <property type="entry name" value="BLL0597 PROTEIN"/>
    <property type="match status" value="1"/>
</dbReference>
<dbReference type="eggNOG" id="COG3658">
    <property type="taxonomic scope" value="Bacteria"/>
</dbReference>
<evidence type="ECO:0000313" key="9">
    <source>
        <dbReference type="Proteomes" id="UP000000383"/>
    </source>
</evidence>
<dbReference type="GO" id="GO:0022904">
    <property type="term" value="P:respiratory electron transport chain"/>
    <property type="evidence" value="ECO:0007669"/>
    <property type="project" value="InterPro"/>
</dbReference>
<protein>
    <submittedName>
        <fullName evidence="8">Cytochrome B561</fullName>
    </submittedName>
</protein>
<accession>D7DMV7</accession>
<dbReference type="Gene3D" id="1.20.950.20">
    <property type="entry name" value="Transmembrane di-heme cytochromes, Chain C"/>
    <property type="match status" value="1"/>
</dbReference>
<dbReference type="GO" id="GO:0009055">
    <property type="term" value="F:electron transfer activity"/>
    <property type="evidence" value="ECO:0007669"/>
    <property type="project" value="InterPro"/>
</dbReference>
<evidence type="ECO:0000256" key="2">
    <source>
        <dbReference type="ARBA" id="ARBA00022475"/>
    </source>
</evidence>
<reference evidence="9" key="1">
    <citation type="submission" date="2010-05" db="EMBL/GenBank/DDBJ databases">
        <title>Complete sequence of Methylotenera sp. 301.</title>
        <authorList>
            <person name="Lucas S."/>
            <person name="Copeland A."/>
            <person name="Lapidus A."/>
            <person name="Cheng J.-F."/>
            <person name="Bruce D."/>
            <person name="Goodwin L."/>
            <person name="Pitluck S."/>
            <person name="Clum A."/>
            <person name="Land M."/>
            <person name="Hauser L."/>
            <person name="Kyrpides N."/>
            <person name="Ivanova N."/>
            <person name="Chistoservova L."/>
            <person name="Kalyuzhnaya M."/>
            <person name="Woyke T."/>
        </authorList>
    </citation>
    <scope>NUCLEOTIDE SEQUENCE [LARGE SCALE GENOMIC DNA]</scope>
    <source>
        <strain evidence="9">301</strain>
    </source>
</reference>
<reference evidence="8 9" key="2">
    <citation type="journal article" date="2011" name="J. Bacteriol.">
        <title>Genomes of three methylotrophs from a single niche uncover genetic and metabolic divergence of Methylophilaceae.</title>
        <authorList>
            <person name="Lapidus A."/>
            <person name="Clum A."/>
            <person name="Labutti K."/>
            <person name="Kaluzhnaya M.G."/>
            <person name="Lim S."/>
            <person name="Beck D.A."/>
            <person name="Glavina Del Rio T."/>
            <person name="Nolan M."/>
            <person name="Mavromatis K."/>
            <person name="Huntemann M."/>
            <person name="Lucas S."/>
            <person name="Lidstrom M.E."/>
            <person name="Ivanova N."/>
            <person name="Chistoserdova L."/>
        </authorList>
    </citation>
    <scope>NUCLEOTIDE SEQUENCE [LARGE SCALE GENOMIC DNA]</scope>
    <source>
        <strain evidence="8 9">301</strain>
    </source>
</reference>
<dbReference type="GO" id="GO:0005886">
    <property type="term" value="C:plasma membrane"/>
    <property type="evidence" value="ECO:0007669"/>
    <property type="project" value="UniProtKB-SubCell"/>
</dbReference>
<dbReference type="RefSeq" id="WP_013149191.1">
    <property type="nucleotide sequence ID" value="NC_014207.1"/>
</dbReference>
<evidence type="ECO:0000256" key="6">
    <source>
        <dbReference type="SAM" id="Phobius"/>
    </source>
</evidence>
<dbReference type="KEGG" id="meh:M301_2524"/>
<dbReference type="PANTHER" id="PTHR30485">
    <property type="entry name" value="NI/FE-HYDROGENASE 1 B-TYPE CYTOCHROME SUBUNIT"/>
    <property type="match status" value="1"/>
</dbReference>
<dbReference type="AlphaFoldDB" id="D7DMV7"/>
<evidence type="ECO:0000313" key="8">
    <source>
        <dbReference type="EMBL" id="ADI30884.1"/>
    </source>
</evidence>
<feature type="transmembrane region" description="Helical" evidence="6">
    <location>
        <begin position="12"/>
        <end position="30"/>
    </location>
</feature>
<dbReference type="STRING" id="666681.M301_2524"/>
<sequence length="178" mass="20075">MSLSETKTQANVWSFFVRITHWLVALFVLVNFFNDTGFWHRVIGYFCLALVFARIGYGLWLSKVASSKFYMPTIANIKLHIHEIRTQVFAPHIGHNPLGQLAVYLIWALIAALALTGWLSRTDAFWGEDWPVDLHVIFSNALQGLVILHIAAVVLMSKLQKKNLLKPMISGSSSEAAH</sequence>
<feature type="transmembrane region" description="Helical" evidence="6">
    <location>
        <begin position="134"/>
        <end position="156"/>
    </location>
</feature>
<keyword evidence="4 6" id="KW-1133">Transmembrane helix</keyword>
<feature type="domain" description="Cytochrome b561 bacterial/Ni-hydrogenase" evidence="7">
    <location>
        <begin position="12"/>
        <end position="171"/>
    </location>
</feature>
<feature type="transmembrane region" description="Helical" evidence="6">
    <location>
        <begin position="101"/>
        <end position="119"/>
    </location>
</feature>
<dbReference type="OrthoDB" id="196472at2"/>
<dbReference type="Pfam" id="PF01292">
    <property type="entry name" value="Ni_hydr_CYTB"/>
    <property type="match status" value="1"/>
</dbReference>
<dbReference type="InterPro" id="IPR051542">
    <property type="entry name" value="Hydrogenase_cytochrome"/>
</dbReference>
<name>D7DMV7_METV0</name>
<evidence type="ECO:0000256" key="5">
    <source>
        <dbReference type="ARBA" id="ARBA00023136"/>
    </source>
</evidence>
<keyword evidence="3 6" id="KW-0812">Transmembrane</keyword>
<dbReference type="GO" id="GO:0020037">
    <property type="term" value="F:heme binding"/>
    <property type="evidence" value="ECO:0007669"/>
    <property type="project" value="TreeGrafter"/>
</dbReference>
<evidence type="ECO:0000256" key="4">
    <source>
        <dbReference type="ARBA" id="ARBA00022989"/>
    </source>
</evidence>
<organism evidence="8 9">
    <name type="scientific">Methylotenera versatilis (strain 301)</name>
    <dbReference type="NCBI Taxonomy" id="666681"/>
    <lineage>
        <taxon>Bacteria</taxon>
        <taxon>Pseudomonadati</taxon>
        <taxon>Pseudomonadota</taxon>
        <taxon>Betaproteobacteria</taxon>
        <taxon>Nitrosomonadales</taxon>
        <taxon>Methylophilaceae</taxon>
        <taxon>Methylotenera</taxon>
    </lineage>
</organism>
<evidence type="ECO:0000256" key="3">
    <source>
        <dbReference type="ARBA" id="ARBA00022692"/>
    </source>
</evidence>
<keyword evidence="5 6" id="KW-0472">Membrane</keyword>
<proteinExistence type="predicted"/>